<gene>
    <name evidence="2" type="ORF">MGWOODY_XGa2613</name>
</gene>
<name>A0A160TSZ9_9ZZZZ</name>
<keyword evidence="1" id="KW-1133">Transmembrane helix</keyword>
<keyword evidence="1" id="KW-0472">Membrane</keyword>
<organism evidence="2">
    <name type="scientific">hydrothermal vent metagenome</name>
    <dbReference type="NCBI Taxonomy" id="652676"/>
    <lineage>
        <taxon>unclassified sequences</taxon>
        <taxon>metagenomes</taxon>
        <taxon>ecological metagenomes</taxon>
    </lineage>
</organism>
<feature type="transmembrane region" description="Helical" evidence="1">
    <location>
        <begin position="45"/>
        <end position="62"/>
    </location>
</feature>
<dbReference type="EMBL" id="CZRL01000082">
    <property type="protein sequence ID" value="CUS52515.1"/>
    <property type="molecule type" value="Genomic_DNA"/>
</dbReference>
<protein>
    <submittedName>
        <fullName evidence="2">Uncharacterized protein</fullName>
    </submittedName>
</protein>
<dbReference type="AlphaFoldDB" id="A0A160TSZ9"/>
<accession>A0A160TSZ9</accession>
<evidence type="ECO:0000313" key="2">
    <source>
        <dbReference type="EMBL" id="CUS52515.1"/>
    </source>
</evidence>
<keyword evidence="1" id="KW-0812">Transmembrane</keyword>
<feature type="transmembrane region" description="Helical" evidence="1">
    <location>
        <begin position="7"/>
        <end position="25"/>
    </location>
</feature>
<reference evidence="2" key="1">
    <citation type="submission" date="2015-10" db="EMBL/GenBank/DDBJ databases">
        <authorList>
            <person name="Gilbert D.G."/>
        </authorList>
    </citation>
    <scope>NUCLEOTIDE SEQUENCE</scope>
</reference>
<sequence length="66" mass="7816">MTAWTFLWYILWLPFWLYFSTLFLPTDVVGAQISFGSGIQQYLNWHWLGLPILFAGPLILSSRRHK</sequence>
<proteinExistence type="predicted"/>
<evidence type="ECO:0000256" key="1">
    <source>
        <dbReference type="SAM" id="Phobius"/>
    </source>
</evidence>